<protein>
    <submittedName>
        <fullName evidence="2">Uncharacterized protein</fullName>
    </submittedName>
</protein>
<dbReference type="AlphaFoldDB" id="A0A166MV50"/>
<organism evidence="2 3">
    <name type="scientific">Exidia glandulosa HHB12029</name>
    <dbReference type="NCBI Taxonomy" id="1314781"/>
    <lineage>
        <taxon>Eukaryota</taxon>
        <taxon>Fungi</taxon>
        <taxon>Dikarya</taxon>
        <taxon>Basidiomycota</taxon>
        <taxon>Agaricomycotina</taxon>
        <taxon>Agaricomycetes</taxon>
        <taxon>Auriculariales</taxon>
        <taxon>Exidiaceae</taxon>
        <taxon>Exidia</taxon>
    </lineage>
</organism>
<reference evidence="2 3" key="1">
    <citation type="journal article" date="2016" name="Mol. Biol. Evol.">
        <title>Comparative Genomics of Early-Diverging Mushroom-Forming Fungi Provides Insights into the Origins of Lignocellulose Decay Capabilities.</title>
        <authorList>
            <person name="Nagy L.G."/>
            <person name="Riley R."/>
            <person name="Tritt A."/>
            <person name="Adam C."/>
            <person name="Daum C."/>
            <person name="Floudas D."/>
            <person name="Sun H."/>
            <person name="Yadav J.S."/>
            <person name="Pangilinan J."/>
            <person name="Larsson K.H."/>
            <person name="Matsuura K."/>
            <person name="Barry K."/>
            <person name="Labutti K."/>
            <person name="Kuo R."/>
            <person name="Ohm R.A."/>
            <person name="Bhattacharya S.S."/>
            <person name="Shirouzu T."/>
            <person name="Yoshinaga Y."/>
            <person name="Martin F.M."/>
            <person name="Grigoriev I.V."/>
            <person name="Hibbett D.S."/>
        </authorList>
    </citation>
    <scope>NUCLEOTIDE SEQUENCE [LARGE SCALE GENOMIC DNA]</scope>
    <source>
        <strain evidence="2 3">HHB12029</strain>
    </source>
</reference>
<dbReference type="OrthoDB" id="2989856at2759"/>
<evidence type="ECO:0000313" key="2">
    <source>
        <dbReference type="EMBL" id="KZV78436.1"/>
    </source>
</evidence>
<gene>
    <name evidence="2" type="ORF">EXIGLDRAFT_847555</name>
</gene>
<dbReference type="Proteomes" id="UP000077266">
    <property type="component" value="Unassembled WGS sequence"/>
</dbReference>
<name>A0A166MV50_EXIGL</name>
<dbReference type="InParanoid" id="A0A166MV50"/>
<feature type="region of interest" description="Disordered" evidence="1">
    <location>
        <begin position="1"/>
        <end position="22"/>
    </location>
</feature>
<proteinExistence type="predicted"/>
<dbReference type="EMBL" id="KV426899">
    <property type="protein sequence ID" value="KZV78436.1"/>
    <property type="molecule type" value="Genomic_DNA"/>
</dbReference>
<accession>A0A166MV50</accession>
<keyword evidence="3" id="KW-1185">Reference proteome</keyword>
<evidence type="ECO:0000256" key="1">
    <source>
        <dbReference type="SAM" id="MobiDB-lite"/>
    </source>
</evidence>
<evidence type="ECO:0000313" key="3">
    <source>
        <dbReference type="Proteomes" id="UP000077266"/>
    </source>
</evidence>
<sequence length="149" mass="17551">MSQTAFPPRYRRDDPPPFAGTKLNGRRVPTYTMAWKCPEDQLRAYTANEGGLDALTRLLALRWRKVCGEEFFTRSGPIGLYRNGNYFIMVMFNDREWPDFRERSMNPDDAYLAACAKMLFTEQGAVPMFKWYRWPMYEEHLDDPLSEDV</sequence>